<dbReference type="GO" id="GO:0022857">
    <property type="term" value="F:transmembrane transporter activity"/>
    <property type="evidence" value="ECO:0007669"/>
    <property type="project" value="UniProtKB-UniRule"/>
</dbReference>
<dbReference type="NCBIfam" id="TIGR02123">
    <property type="entry name" value="TRAP_fused"/>
    <property type="match status" value="1"/>
</dbReference>
<dbReference type="InterPro" id="IPR011853">
    <property type="entry name" value="TRAP_DctM-Dct_fused"/>
</dbReference>
<dbReference type="OrthoDB" id="9759894at2"/>
<feature type="transmembrane region" description="Helical" evidence="2">
    <location>
        <begin position="605"/>
        <end position="622"/>
    </location>
</feature>
<dbReference type="RefSeq" id="WP_102654245.1">
    <property type="nucleotide sequence ID" value="NZ_PNRF01000031.1"/>
</dbReference>
<feature type="transmembrane region" description="Helical" evidence="2">
    <location>
        <begin position="413"/>
        <end position="430"/>
    </location>
</feature>
<feature type="transmembrane region" description="Helical" evidence="2">
    <location>
        <begin position="287"/>
        <end position="310"/>
    </location>
</feature>
<dbReference type="PANTHER" id="PTHR43849">
    <property type="entry name" value="BLL3936 PROTEIN"/>
    <property type="match status" value="1"/>
</dbReference>
<evidence type="ECO:0000313" key="5">
    <source>
        <dbReference type="Proteomes" id="UP000235803"/>
    </source>
</evidence>
<dbReference type="EMBL" id="PNRF01000031">
    <property type="protein sequence ID" value="PMR74027.1"/>
    <property type="molecule type" value="Genomic_DNA"/>
</dbReference>
<keyword evidence="1" id="KW-0997">Cell inner membrane</keyword>
<keyword evidence="2" id="KW-0472">Membrane</keyword>
<evidence type="ECO:0000313" key="4">
    <source>
        <dbReference type="EMBL" id="PMR74027.1"/>
    </source>
</evidence>
<feature type="transmembrane region" description="Helical" evidence="2">
    <location>
        <begin position="98"/>
        <end position="116"/>
    </location>
</feature>
<evidence type="ECO:0000256" key="1">
    <source>
        <dbReference type="RuleBase" id="RU369079"/>
    </source>
</evidence>
<feature type="transmembrane region" description="Helical" evidence="2">
    <location>
        <begin position="522"/>
        <end position="548"/>
    </location>
</feature>
<dbReference type="GO" id="GO:0005886">
    <property type="term" value="C:plasma membrane"/>
    <property type="evidence" value="ECO:0007669"/>
    <property type="project" value="UniProtKB-SubCell"/>
</dbReference>
<feature type="transmembrane region" description="Helical" evidence="2">
    <location>
        <begin position="246"/>
        <end position="267"/>
    </location>
</feature>
<feature type="transmembrane region" description="Helical" evidence="2">
    <location>
        <begin position="41"/>
        <end position="61"/>
    </location>
</feature>
<feature type="transmembrane region" description="Helical" evidence="2">
    <location>
        <begin position="152"/>
        <end position="177"/>
    </location>
</feature>
<keyword evidence="5" id="KW-1185">Reference proteome</keyword>
<dbReference type="Pfam" id="PF06808">
    <property type="entry name" value="DctM"/>
    <property type="match status" value="2"/>
</dbReference>
<reference evidence="4 5" key="1">
    <citation type="submission" date="2018-01" db="EMBL/GenBank/DDBJ databases">
        <title>Halomonas endophytica sp. nov., isolated from storage liquid in the stems of Populus euphratica.</title>
        <authorList>
            <person name="Chen C."/>
        </authorList>
    </citation>
    <scope>NUCLEOTIDE SEQUENCE [LARGE SCALE GENOMIC DNA]</scope>
    <source>
        <strain evidence="4 5">MC28</strain>
    </source>
</reference>
<keyword evidence="1" id="KW-1003">Cell membrane</keyword>
<organism evidence="4 5">
    <name type="scientific">Billgrantia endophytica</name>
    <dbReference type="NCBI Taxonomy" id="2033802"/>
    <lineage>
        <taxon>Bacteria</taxon>
        <taxon>Pseudomonadati</taxon>
        <taxon>Pseudomonadota</taxon>
        <taxon>Gammaproteobacteria</taxon>
        <taxon>Oceanospirillales</taxon>
        <taxon>Halomonadaceae</taxon>
        <taxon>Billgrantia</taxon>
    </lineage>
</organism>
<feature type="transmembrane region" description="Helical" evidence="2">
    <location>
        <begin position="322"/>
        <end position="341"/>
    </location>
</feature>
<sequence length="706" mass="75470">MPRNHEGQPAEELTDNVQEIANDAEKYDFGAKIRPLTGWQFAMVSALGVLYSAFHLAVLNILPLDEWVFRAIHVNMAAVIAFTVYSTFGRSERSRAPWWDLALGAMAIVCTAYIWWQLDGLIVRTGVMMTTWDVIIATVGIFIVIEFARRSAGLALPILAMVFLLYGIIGPWLPGVLFHRGFGFGEFTTFVYSMEGVFGITTAAAAQYIVLFVTFAAFLQVSKVGDLFMNLAFAAMGRARGGPAKAAVAGSIFFGMISGSGVANVVASGTFTIPVMRRVGYPRSSAGAIEAAASTGGQLAPPIMGAGAFIMAEITGIPYTHIALAAIPPCLLYYLAVYIHVDLEAIKKNIHGLPRSELPKFRPMLREIFLLLPLGTLLAFLITGYSIIAAGSWGVATAVLVLLRNQLALDSRWLATPLVVLILAIVLLPGLPANTYGVLTIVSGFLALTVGYLYERPKTALFEVFGNVARDILKALEQASRQSLQLAAVCACAGIIVGVIGLTGLGGRFSALLLSVAGQSEIIALICAMLVALILGMGMPTTAAYAIAASVVAPSLQRMGIEPLSAHFFVFYYAVISTITPPIALSAFAGAALAGANPWKTSFKSVRYGIAAFIVPFLFVYHDEILMQGEWYSIIQVVTTAAIAVWMIAIASEGWFRGALNPLMRVLFTVAAVCLFAGGIYTDLIGLALGACLIKSRYFPAGRLAQ</sequence>
<feature type="domain" description="TRAP C4-dicarboxylate transport system permease DctM subunit" evidence="3">
    <location>
        <begin position="411"/>
        <end position="620"/>
    </location>
</feature>
<keyword evidence="2" id="KW-0812">Transmembrane</keyword>
<feature type="transmembrane region" description="Helical" evidence="2">
    <location>
        <begin position="484"/>
        <end position="502"/>
    </location>
</feature>
<name>A0A2N7U0Q9_9GAMM</name>
<evidence type="ECO:0000259" key="3">
    <source>
        <dbReference type="Pfam" id="PF06808"/>
    </source>
</evidence>
<feature type="transmembrane region" description="Helical" evidence="2">
    <location>
        <begin position="569"/>
        <end position="593"/>
    </location>
</feature>
<dbReference type="AlphaFoldDB" id="A0A2N7U0Q9"/>
<keyword evidence="1" id="KW-0813">Transport</keyword>
<feature type="transmembrane region" description="Helical" evidence="2">
    <location>
        <begin position="122"/>
        <end position="145"/>
    </location>
</feature>
<accession>A0A2N7U0Q9</accession>
<feature type="domain" description="TRAP C4-dicarboxylate transport system permease DctM subunit" evidence="3">
    <location>
        <begin position="139"/>
        <end position="402"/>
    </location>
</feature>
<comment type="function">
    <text evidence="1">Part of the tripartite ATP-independent periplasmic (TRAP) transport system.</text>
</comment>
<feature type="transmembrane region" description="Helical" evidence="2">
    <location>
        <begin position="67"/>
        <end position="86"/>
    </location>
</feature>
<feature type="transmembrane region" description="Helical" evidence="2">
    <location>
        <begin position="368"/>
        <end position="401"/>
    </location>
</feature>
<gene>
    <name evidence="4" type="ORF">C1H69_15250</name>
</gene>
<proteinExistence type="predicted"/>
<dbReference type="Proteomes" id="UP000235803">
    <property type="component" value="Unassembled WGS sequence"/>
</dbReference>
<protein>
    <submittedName>
        <fullName evidence="4">C4-dicarboxylate ABC transporter permease</fullName>
    </submittedName>
</protein>
<feature type="transmembrane region" description="Helical" evidence="2">
    <location>
        <begin position="436"/>
        <end position="454"/>
    </location>
</feature>
<keyword evidence="2" id="KW-1133">Transmembrane helix</keyword>
<comment type="caution">
    <text evidence="4">The sequence shown here is derived from an EMBL/GenBank/DDBJ whole genome shotgun (WGS) entry which is preliminary data.</text>
</comment>
<feature type="transmembrane region" description="Helical" evidence="2">
    <location>
        <begin position="197"/>
        <end position="219"/>
    </location>
</feature>
<feature type="transmembrane region" description="Helical" evidence="2">
    <location>
        <begin position="634"/>
        <end position="656"/>
    </location>
</feature>
<dbReference type="PANTHER" id="PTHR43849:SF2">
    <property type="entry name" value="BLL3936 PROTEIN"/>
    <property type="match status" value="1"/>
</dbReference>
<evidence type="ECO:0000256" key="2">
    <source>
        <dbReference type="SAM" id="Phobius"/>
    </source>
</evidence>
<feature type="transmembrane region" description="Helical" evidence="2">
    <location>
        <begin position="668"/>
        <end position="694"/>
    </location>
</feature>
<comment type="subcellular location">
    <subcellularLocation>
        <location evidence="1">Cell inner membrane</location>
        <topology evidence="1">Multi-pass membrane protein</topology>
    </subcellularLocation>
</comment>
<dbReference type="InterPro" id="IPR010656">
    <property type="entry name" value="DctM"/>
</dbReference>